<evidence type="ECO:0000256" key="4">
    <source>
        <dbReference type="ARBA" id="ARBA00022912"/>
    </source>
</evidence>
<feature type="region of interest" description="Disordered" evidence="5">
    <location>
        <begin position="423"/>
        <end position="513"/>
    </location>
</feature>
<dbReference type="GO" id="GO:0005737">
    <property type="term" value="C:cytoplasm"/>
    <property type="evidence" value="ECO:0007669"/>
    <property type="project" value="TreeGrafter"/>
</dbReference>
<feature type="region of interest" description="Disordered" evidence="5">
    <location>
        <begin position="833"/>
        <end position="867"/>
    </location>
</feature>
<dbReference type="InterPro" id="IPR029021">
    <property type="entry name" value="Prot-tyrosine_phosphatase-like"/>
</dbReference>
<dbReference type="InterPro" id="IPR020422">
    <property type="entry name" value="TYR_PHOSPHATASE_DUAL_dom"/>
</dbReference>
<feature type="compositionally biased region" description="Polar residues" evidence="5">
    <location>
        <begin position="31"/>
        <end position="46"/>
    </location>
</feature>
<proteinExistence type="inferred from homology"/>
<evidence type="ECO:0000259" key="7">
    <source>
        <dbReference type="PROSITE" id="PS50056"/>
    </source>
</evidence>
<feature type="compositionally biased region" description="Polar residues" evidence="5">
    <location>
        <begin position="591"/>
        <end position="602"/>
    </location>
</feature>
<dbReference type="Gene3D" id="3.90.190.10">
    <property type="entry name" value="Protein tyrosine phosphatase superfamily"/>
    <property type="match status" value="1"/>
</dbReference>
<dbReference type="Proteomes" id="UP000738359">
    <property type="component" value="Unassembled WGS sequence"/>
</dbReference>
<feature type="domain" description="Tyrosine-protein phosphatase" evidence="6">
    <location>
        <begin position="665"/>
        <end position="809"/>
    </location>
</feature>
<accession>A0A9P6JC16</accession>
<protein>
    <recommendedName>
        <fullName evidence="2">protein-tyrosine-phosphatase</fullName>
        <ecNumber evidence="2">3.1.3.48</ecNumber>
    </recommendedName>
</protein>
<feature type="region of interest" description="Disordered" evidence="5">
    <location>
        <begin position="583"/>
        <end position="602"/>
    </location>
</feature>
<reference evidence="9" key="1">
    <citation type="journal article" date="2020" name="Fungal Divers.">
        <title>Resolving the Mortierellaceae phylogeny through synthesis of multi-gene phylogenetics and phylogenomics.</title>
        <authorList>
            <person name="Vandepol N."/>
            <person name="Liber J."/>
            <person name="Desiro A."/>
            <person name="Na H."/>
            <person name="Kennedy M."/>
            <person name="Barry K."/>
            <person name="Grigoriev I.V."/>
            <person name="Miller A.N."/>
            <person name="O'Donnell K."/>
            <person name="Stajich J.E."/>
            <person name="Bonito G."/>
        </authorList>
    </citation>
    <scope>NUCLEOTIDE SEQUENCE</scope>
    <source>
        <strain evidence="9">CK1249</strain>
    </source>
</reference>
<gene>
    <name evidence="9" type="ORF">BGZ70_001024</name>
</gene>
<dbReference type="InterPro" id="IPR000387">
    <property type="entry name" value="Tyr_Pase_dom"/>
</dbReference>
<dbReference type="InterPro" id="IPR001763">
    <property type="entry name" value="Rhodanese-like_dom"/>
</dbReference>
<feature type="region of interest" description="Disordered" evidence="5">
    <location>
        <begin position="1"/>
        <end position="46"/>
    </location>
</feature>
<feature type="compositionally biased region" description="Low complexity" evidence="5">
    <location>
        <begin position="72"/>
        <end position="95"/>
    </location>
</feature>
<name>A0A9P6JC16_MORAP</name>
<dbReference type="Pfam" id="PF00782">
    <property type="entry name" value="DSPc"/>
    <property type="match status" value="1"/>
</dbReference>
<organism evidence="9 10">
    <name type="scientific">Mortierella alpina</name>
    <name type="common">Oleaginous fungus</name>
    <name type="synonym">Mortierella renispora</name>
    <dbReference type="NCBI Taxonomy" id="64518"/>
    <lineage>
        <taxon>Eukaryota</taxon>
        <taxon>Fungi</taxon>
        <taxon>Fungi incertae sedis</taxon>
        <taxon>Mucoromycota</taxon>
        <taxon>Mortierellomycotina</taxon>
        <taxon>Mortierellomycetes</taxon>
        <taxon>Mortierellales</taxon>
        <taxon>Mortierellaceae</taxon>
        <taxon>Mortierella</taxon>
    </lineage>
</organism>
<dbReference type="PROSITE" id="PS50054">
    <property type="entry name" value="TYR_PHOSPHATASE_DUAL"/>
    <property type="match status" value="1"/>
</dbReference>
<comment type="caution">
    <text evidence="9">The sequence shown here is derived from an EMBL/GenBank/DDBJ whole genome shotgun (WGS) entry which is preliminary data.</text>
</comment>
<dbReference type="InterPro" id="IPR036873">
    <property type="entry name" value="Rhodanese-like_dom_sf"/>
</dbReference>
<feature type="compositionally biased region" description="Basic residues" evidence="5">
    <location>
        <begin position="837"/>
        <end position="858"/>
    </location>
</feature>
<keyword evidence="3" id="KW-0378">Hydrolase</keyword>
<feature type="domain" description="Tyrosine specific protein phosphatases" evidence="7">
    <location>
        <begin position="732"/>
        <end position="790"/>
    </location>
</feature>
<dbReference type="PROSITE" id="PS50056">
    <property type="entry name" value="TYR_PHOSPHATASE_2"/>
    <property type="match status" value="1"/>
</dbReference>
<dbReference type="Gene3D" id="3.40.250.10">
    <property type="entry name" value="Rhodanese-like domain"/>
    <property type="match status" value="1"/>
</dbReference>
<evidence type="ECO:0000313" key="9">
    <source>
        <dbReference type="EMBL" id="KAF9966858.1"/>
    </source>
</evidence>
<dbReference type="OrthoDB" id="273181at2759"/>
<dbReference type="SUPFAM" id="SSF52821">
    <property type="entry name" value="Rhodanese/Cell cycle control phosphatase"/>
    <property type="match status" value="1"/>
</dbReference>
<evidence type="ECO:0000256" key="3">
    <source>
        <dbReference type="ARBA" id="ARBA00022801"/>
    </source>
</evidence>
<dbReference type="EMBL" id="JAAAHY010000121">
    <property type="protein sequence ID" value="KAF9966858.1"/>
    <property type="molecule type" value="Genomic_DNA"/>
</dbReference>
<dbReference type="GO" id="GO:0043409">
    <property type="term" value="P:negative regulation of MAPK cascade"/>
    <property type="evidence" value="ECO:0007669"/>
    <property type="project" value="TreeGrafter"/>
</dbReference>
<dbReference type="EC" id="3.1.3.48" evidence="2"/>
<dbReference type="GO" id="GO:0004725">
    <property type="term" value="F:protein tyrosine phosphatase activity"/>
    <property type="evidence" value="ECO:0007669"/>
    <property type="project" value="UniProtKB-EC"/>
</dbReference>
<feature type="compositionally biased region" description="Polar residues" evidence="5">
    <location>
        <begin position="474"/>
        <end position="489"/>
    </location>
</feature>
<dbReference type="PANTHER" id="PTHR10159:SF530">
    <property type="entry name" value="DUAL SPECIFICITY PROTEIN PHOSPHATASE DDB_G0271350-RELATED"/>
    <property type="match status" value="1"/>
</dbReference>
<dbReference type="AlphaFoldDB" id="A0A9P6JC16"/>
<dbReference type="SMART" id="SM00195">
    <property type="entry name" value="DSPc"/>
    <property type="match status" value="1"/>
</dbReference>
<keyword evidence="4" id="KW-0904">Protein phosphatase</keyword>
<dbReference type="PROSITE" id="PS50206">
    <property type="entry name" value="RHODANESE_3"/>
    <property type="match status" value="1"/>
</dbReference>
<dbReference type="SUPFAM" id="SSF52799">
    <property type="entry name" value="(Phosphotyrosine protein) phosphatases II"/>
    <property type="match status" value="1"/>
</dbReference>
<feature type="compositionally biased region" description="Polar residues" evidence="5">
    <location>
        <begin position="7"/>
        <end position="23"/>
    </location>
</feature>
<evidence type="ECO:0000259" key="8">
    <source>
        <dbReference type="PROSITE" id="PS50206"/>
    </source>
</evidence>
<feature type="compositionally biased region" description="Low complexity" evidence="5">
    <location>
        <begin position="490"/>
        <end position="503"/>
    </location>
</feature>
<sequence>MPVSIPNKFTSPSPMGFPTSTSILAPALSPQEPSLSGTVPSSPPTNSLSLHPFSLANLSTSCASISSSSVSSVSVTSSPNTSPSNSPIETTSSSANDSLISSPARSDLTPYPACGISAAQLAVMMERVSPEAGLGGFTKGASAGSRRPLVLDLRPNPDFDPVSIVDSININLPTLLMRRYRRGGAVSSFALESFITMPSDKELFHQIQDSWRQDQASEVHDVVVLDQDMGAGKEDFGRSPSPAWTLVNVLERGGGNLGGPIRLWYLEGGFEAFQAWDFNEKHLTRPGSELVDAHSTPQQQGQEDIQMTFTEHGGSSDKVHPFSMPLSLPSSSPVNSSSSTIVTDAKTAQAIDTAVSLTTASLGGTSHRQRGAPVRRESLFSLNTKSLPRPAGLSRAQTIGVSALNIKPLSIPSLNTSLHPLQEGNAQLMPPMPSLENKGSWLTVPNGGGGGVGPLSLPAHSPTSMDIHPHSAVTDHSSAWSATSPGLSINNTNNSNSNNMNMNGDASTGGQPLLRSLSKKSFASTTTLSSLHLTNSPIGIQEEDESGLDGTNHPSLRRQRSGASNSLRSIPLSLNAAASPTRTYFDVDGGDQNSLKNNNNSHEASAAGFHQEYQARMFSEGIDSYTNNSSMASIMNQHLYQHHHHHQQGYDDEFAEENGDNGEQEISCILPNFLYLGPEIVTEEQVQQLEQLGIKRVLNMARECEDLLVSQRAGIEYHKIGVLDNVEEDVSPGLLEAVDIISASVDAPIYVHCKAGKSRSVTATIAYLITQLHWSLNKAYNHVLTQRPCMCPNIGFVTELMQIEERTLGTERAGGLVRAGSLNSILSLSTAGSGLQQHHHHPHHPHHHHHHSLQHHHSLSMSGSPKVLSAKSSVNNFAAMPLLQ</sequence>
<evidence type="ECO:0000313" key="10">
    <source>
        <dbReference type="Proteomes" id="UP000738359"/>
    </source>
</evidence>
<dbReference type="InterPro" id="IPR000340">
    <property type="entry name" value="Dual-sp_phosphatase_cat-dom"/>
</dbReference>
<keyword evidence="10" id="KW-1185">Reference proteome</keyword>
<comment type="similarity">
    <text evidence="1">Belongs to the protein-tyrosine phosphatase family. Non-receptor class dual specificity subfamily.</text>
</comment>
<feature type="region of interest" description="Disordered" evidence="5">
    <location>
        <begin position="72"/>
        <end position="103"/>
    </location>
</feature>
<evidence type="ECO:0000256" key="5">
    <source>
        <dbReference type="SAM" id="MobiDB-lite"/>
    </source>
</evidence>
<dbReference type="CDD" id="cd14498">
    <property type="entry name" value="DSP"/>
    <property type="match status" value="1"/>
</dbReference>
<evidence type="ECO:0000256" key="1">
    <source>
        <dbReference type="ARBA" id="ARBA00008601"/>
    </source>
</evidence>
<feature type="region of interest" description="Disordered" evidence="5">
    <location>
        <begin position="533"/>
        <end position="573"/>
    </location>
</feature>
<dbReference type="PANTHER" id="PTHR10159">
    <property type="entry name" value="DUAL SPECIFICITY PROTEIN PHOSPHATASE"/>
    <property type="match status" value="1"/>
</dbReference>
<feature type="domain" description="Rhodanese" evidence="8">
    <location>
        <begin position="144"/>
        <end position="275"/>
    </location>
</feature>
<evidence type="ECO:0000256" key="2">
    <source>
        <dbReference type="ARBA" id="ARBA00013064"/>
    </source>
</evidence>
<evidence type="ECO:0000259" key="6">
    <source>
        <dbReference type="PROSITE" id="PS50054"/>
    </source>
</evidence>